<evidence type="ECO:0000313" key="2">
    <source>
        <dbReference type="EMBL" id="MFD0863309.1"/>
    </source>
</evidence>
<sequence>MKTLKLLFGSMLMATLLVSCVAEVIIEEPFIDEPITLAELLDSHELWYVNINQTTGNGEVPFLQKAFTVSFNFGTLFANNNLVGLGSQGNGYGIDVGYYDTRGMVLQVDHDIDGYWALEVSQLGFNRIRLYHRPTNTAYFLTGYQRGNFDYDFVFYDNIHYFLQEYVAWEKTYVSEEGALNDFDAENFLRFLAGGSDDTFESSEDQVGTPISQLYWDYIGYYSVFDVNGDPYLKTLTLDYDELGNDYFELIVIDDSTIELYHPNSGTTYEFTGRGYIQYLKGAAGKGQVEKKRKKIINKKMNIERKSAPKKMKIESKKTS</sequence>
<feature type="signal peptide" evidence="1">
    <location>
        <begin position="1"/>
        <end position="21"/>
    </location>
</feature>
<keyword evidence="1" id="KW-0732">Signal</keyword>
<dbReference type="RefSeq" id="WP_386409229.1">
    <property type="nucleotide sequence ID" value="NZ_JBHTJH010000017.1"/>
</dbReference>
<dbReference type="Proteomes" id="UP001596978">
    <property type="component" value="Unassembled WGS sequence"/>
</dbReference>
<comment type="caution">
    <text evidence="2">The sequence shown here is derived from an EMBL/GenBank/DDBJ whole genome shotgun (WGS) entry which is preliminary data.</text>
</comment>
<evidence type="ECO:0000313" key="3">
    <source>
        <dbReference type="Proteomes" id="UP001596978"/>
    </source>
</evidence>
<keyword evidence="3" id="KW-1185">Reference proteome</keyword>
<dbReference type="EMBL" id="JBHTJH010000017">
    <property type="protein sequence ID" value="MFD0863309.1"/>
    <property type="molecule type" value="Genomic_DNA"/>
</dbReference>
<evidence type="ECO:0000256" key="1">
    <source>
        <dbReference type="SAM" id="SignalP"/>
    </source>
</evidence>
<name>A0ABW3CZQ0_9FLAO</name>
<proteinExistence type="predicted"/>
<feature type="chain" id="PRO_5045339374" evidence="1">
    <location>
        <begin position="22"/>
        <end position="320"/>
    </location>
</feature>
<reference evidence="3" key="1">
    <citation type="journal article" date="2019" name="Int. J. Syst. Evol. Microbiol.">
        <title>The Global Catalogue of Microorganisms (GCM) 10K type strain sequencing project: providing services to taxonomists for standard genome sequencing and annotation.</title>
        <authorList>
            <consortium name="The Broad Institute Genomics Platform"/>
            <consortium name="The Broad Institute Genome Sequencing Center for Infectious Disease"/>
            <person name="Wu L."/>
            <person name="Ma J."/>
        </authorList>
    </citation>
    <scope>NUCLEOTIDE SEQUENCE [LARGE SCALE GENOMIC DNA]</scope>
    <source>
        <strain evidence="3">CCUG 62952</strain>
    </source>
</reference>
<dbReference type="PROSITE" id="PS51257">
    <property type="entry name" value="PROKAR_LIPOPROTEIN"/>
    <property type="match status" value="1"/>
</dbReference>
<gene>
    <name evidence="2" type="ORF">ACFQ1M_13935</name>
</gene>
<organism evidence="2 3">
    <name type="scientific">Sungkyunkwania multivorans</name>
    <dbReference type="NCBI Taxonomy" id="1173618"/>
    <lineage>
        <taxon>Bacteria</taxon>
        <taxon>Pseudomonadati</taxon>
        <taxon>Bacteroidota</taxon>
        <taxon>Flavobacteriia</taxon>
        <taxon>Flavobacteriales</taxon>
        <taxon>Flavobacteriaceae</taxon>
        <taxon>Sungkyunkwania</taxon>
    </lineage>
</organism>
<protein>
    <submittedName>
        <fullName evidence="2">Nicotinic acid mononucleotide adenyltransferase</fullName>
    </submittedName>
</protein>
<accession>A0ABW3CZQ0</accession>